<keyword evidence="2" id="KW-1185">Reference proteome</keyword>
<dbReference type="GeneTree" id="ENSGT00940000177163"/>
<evidence type="ECO:0000313" key="1">
    <source>
        <dbReference type="Ensembl" id="ENSMMDP00005052754.1"/>
    </source>
</evidence>
<protein>
    <submittedName>
        <fullName evidence="1">Uncharacterized protein</fullName>
    </submittedName>
</protein>
<organism evidence="1 2">
    <name type="scientific">Myripristis murdjan</name>
    <name type="common">pinecone soldierfish</name>
    <dbReference type="NCBI Taxonomy" id="586833"/>
    <lineage>
        <taxon>Eukaryota</taxon>
        <taxon>Metazoa</taxon>
        <taxon>Chordata</taxon>
        <taxon>Craniata</taxon>
        <taxon>Vertebrata</taxon>
        <taxon>Euteleostomi</taxon>
        <taxon>Actinopterygii</taxon>
        <taxon>Neopterygii</taxon>
        <taxon>Teleostei</taxon>
        <taxon>Neoteleostei</taxon>
        <taxon>Acanthomorphata</taxon>
        <taxon>Holocentriformes</taxon>
        <taxon>Holocentridae</taxon>
        <taxon>Myripristis</taxon>
    </lineage>
</organism>
<evidence type="ECO:0000313" key="2">
    <source>
        <dbReference type="Proteomes" id="UP000472263"/>
    </source>
</evidence>
<reference evidence="1" key="2">
    <citation type="submission" date="2025-08" db="UniProtKB">
        <authorList>
            <consortium name="Ensembl"/>
        </authorList>
    </citation>
    <scope>IDENTIFICATION</scope>
</reference>
<dbReference type="AlphaFoldDB" id="A0A668AUA8"/>
<sequence length="210" mass="23779">MKNNAESFCNPKHCNPLTLTLKRPQLSDTGVYVLGAYEGGKDPLGQFIINVVEKASPDQITNDTEPLVPQFVTYLTNLTYEDKVAIETGYTDRNEWLEWMMCTARQSGQTNCIACARARPQLGTTPFALTPENDPSGLHCVLRLYDASFKPTEVCKTVSLLFPPVEKRDVPPSIQIYKGNYTFMCWQPLTPMTCCLVDFFDDYYVVYIFV</sequence>
<reference evidence="1" key="1">
    <citation type="submission" date="2019-06" db="EMBL/GenBank/DDBJ databases">
        <authorList>
            <consortium name="Wellcome Sanger Institute Data Sharing"/>
        </authorList>
    </citation>
    <scope>NUCLEOTIDE SEQUENCE [LARGE SCALE GENOMIC DNA]</scope>
</reference>
<name>A0A668AUA8_9TELE</name>
<reference evidence="1" key="3">
    <citation type="submission" date="2025-09" db="UniProtKB">
        <authorList>
            <consortium name="Ensembl"/>
        </authorList>
    </citation>
    <scope>IDENTIFICATION</scope>
</reference>
<accession>A0A668AUA8</accession>
<dbReference type="InParanoid" id="A0A668AUA8"/>
<dbReference type="Proteomes" id="UP000472263">
    <property type="component" value="Chromosome 23"/>
</dbReference>
<dbReference type="Ensembl" id="ENSMMDT00005053781.1">
    <property type="protein sequence ID" value="ENSMMDP00005052754.1"/>
    <property type="gene ID" value="ENSMMDG00005023764.1"/>
</dbReference>
<proteinExistence type="predicted"/>